<evidence type="ECO:0000313" key="2">
    <source>
        <dbReference type="Proteomes" id="UP000230886"/>
    </source>
</evidence>
<organism evidence="1 2">
    <name type="scientific">Rhodococcus qingshengii</name>
    <dbReference type="NCBI Taxonomy" id="334542"/>
    <lineage>
        <taxon>Bacteria</taxon>
        <taxon>Bacillati</taxon>
        <taxon>Actinomycetota</taxon>
        <taxon>Actinomycetes</taxon>
        <taxon>Mycobacteriales</taxon>
        <taxon>Nocardiaceae</taxon>
        <taxon>Rhodococcus</taxon>
        <taxon>Rhodococcus erythropolis group</taxon>
    </lineage>
</organism>
<dbReference type="AlphaFoldDB" id="A0A2A5J0J1"/>
<gene>
    <name evidence="1" type="ORF">CHR55_32155</name>
</gene>
<reference evidence="1 2" key="1">
    <citation type="submission" date="2017-07" db="EMBL/GenBank/DDBJ databases">
        <title>Draft sequence of Rhodococcus enclensis 23b-28.</title>
        <authorList>
            <person name="Besaury L."/>
            <person name="Sancelme M."/>
            <person name="Amato P."/>
            <person name="Lallement A."/>
            <person name="Delort A.-M."/>
        </authorList>
    </citation>
    <scope>NUCLEOTIDE SEQUENCE [LARGE SCALE GENOMIC DNA]</scope>
    <source>
        <strain evidence="1 2">23b-28</strain>
    </source>
</reference>
<dbReference type="RefSeq" id="WP_099698951.1">
    <property type="nucleotide sequence ID" value="NZ_NOVD01000068.1"/>
</dbReference>
<protein>
    <submittedName>
        <fullName evidence="1">Uncharacterized protein</fullName>
    </submittedName>
</protein>
<dbReference type="Proteomes" id="UP000230886">
    <property type="component" value="Unassembled WGS sequence"/>
</dbReference>
<proteinExistence type="predicted"/>
<sequence>MGEGQSRCFRGAFVVADRSDDDGGLDATVAATIASLASCGAETRGEFSDVSPDARLAGMLAGLFRTSALAEQCEHFRVDGTVSTLHIRFGGGGALRRDAGYPWDAVAAEAALSVVAELGVTGEVEYANFDSSEPLFVRWVLDGGLVGRESGRVVYAA</sequence>
<name>A0A2A5J0J1_RHOSG</name>
<comment type="caution">
    <text evidence="1">The sequence shown here is derived from an EMBL/GenBank/DDBJ whole genome shotgun (WGS) entry which is preliminary data.</text>
</comment>
<dbReference type="EMBL" id="NOVD01000068">
    <property type="protein sequence ID" value="PCK22511.1"/>
    <property type="molecule type" value="Genomic_DNA"/>
</dbReference>
<evidence type="ECO:0000313" key="1">
    <source>
        <dbReference type="EMBL" id="PCK22511.1"/>
    </source>
</evidence>
<accession>A0A2A5J0J1</accession>